<accession>A0AA88J469</accession>
<proteinExistence type="predicted"/>
<protein>
    <submittedName>
        <fullName evidence="1">Uncharacterized protein</fullName>
    </submittedName>
</protein>
<comment type="caution">
    <text evidence="1">The sequence shown here is derived from an EMBL/GenBank/DDBJ whole genome shotgun (WGS) entry which is preliminary data.</text>
</comment>
<keyword evidence="2" id="KW-1185">Reference proteome</keyword>
<organism evidence="1 2">
    <name type="scientific">Ficus carica</name>
    <name type="common">Common fig</name>
    <dbReference type="NCBI Taxonomy" id="3494"/>
    <lineage>
        <taxon>Eukaryota</taxon>
        <taxon>Viridiplantae</taxon>
        <taxon>Streptophyta</taxon>
        <taxon>Embryophyta</taxon>
        <taxon>Tracheophyta</taxon>
        <taxon>Spermatophyta</taxon>
        <taxon>Magnoliopsida</taxon>
        <taxon>eudicotyledons</taxon>
        <taxon>Gunneridae</taxon>
        <taxon>Pentapetalae</taxon>
        <taxon>rosids</taxon>
        <taxon>fabids</taxon>
        <taxon>Rosales</taxon>
        <taxon>Moraceae</taxon>
        <taxon>Ficeae</taxon>
        <taxon>Ficus</taxon>
    </lineage>
</organism>
<gene>
    <name evidence="1" type="ORF">TIFTF001_029913</name>
</gene>
<dbReference type="EMBL" id="BTGU01000102">
    <property type="protein sequence ID" value="GMN60831.1"/>
    <property type="molecule type" value="Genomic_DNA"/>
</dbReference>
<evidence type="ECO:0000313" key="2">
    <source>
        <dbReference type="Proteomes" id="UP001187192"/>
    </source>
</evidence>
<evidence type="ECO:0000313" key="1">
    <source>
        <dbReference type="EMBL" id="GMN60831.1"/>
    </source>
</evidence>
<dbReference type="AlphaFoldDB" id="A0AA88J469"/>
<name>A0AA88J469_FICCA</name>
<reference evidence="1" key="1">
    <citation type="submission" date="2023-07" db="EMBL/GenBank/DDBJ databases">
        <title>draft genome sequence of fig (Ficus carica).</title>
        <authorList>
            <person name="Takahashi T."/>
            <person name="Nishimura K."/>
        </authorList>
    </citation>
    <scope>NUCLEOTIDE SEQUENCE</scope>
</reference>
<dbReference type="Proteomes" id="UP001187192">
    <property type="component" value="Unassembled WGS sequence"/>
</dbReference>
<sequence length="87" mass="9845">MSSIKKGREGASAWRCQSLEGEGEDNGYLSAGSIILRREGEDNMYLGEKTTIIKKEKRYMGAGTSIVKRERTHGCWDCNRQNMTQQL</sequence>